<keyword evidence="3" id="KW-0460">Magnesium</keyword>
<dbReference type="InterPro" id="IPR000086">
    <property type="entry name" value="NUDIX_hydrolase_dom"/>
</dbReference>
<dbReference type="CDD" id="cd18886">
    <property type="entry name" value="NUDIX_MutT_Nudt1"/>
    <property type="match status" value="1"/>
</dbReference>
<dbReference type="InterPro" id="IPR015797">
    <property type="entry name" value="NUDIX_hydrolase-like_dom_sf"/>
</dbReference>
<feature type="domain" description="Nudix hydrolase" evidence="4">
    <location>
        <begin position="11"/>
        <end position="140"/>
    </location>
</feature>
<gene>
    <name evidence="5" type="ORF">UU02_C0044G0013</name>
</gene>
<comment type="cofactor">
    <cofactor evidence="1">
        <name>Mg(2+)</name>
        <dbReference type="ChEBI" id="CHEBI:18420"/>
    </cofactor>
</comment>
<dbReference type="Proteomes" id="UP000034293">
    <property type="component" value="Unassembled WGS sequence"/>
</dbReference>
<comment type="caution">
    <text evidence="5">The sequence shown here is derived from an EMBL/GenBank/DDBJ whole genome shotgun (WGS) entry which is preliminary data.</text>
</comment>
<evidence type="ECO:0000256" key="2">
    <source>
        <dbReference type="ARBA" id="ARBA00022801"/>
    </source>
</evidence>
<evidence type="ECO:0000256" key="3">
    <source>
        <dbReference type="ARBA" id="ARBA00022842"/>
    </source>
</evidence>
<proteinExistence type="predicted"/>
<dbReference type="EMBL" id="LBZA01000044">
    <property type="protein sequence ID" value="KKR62559.1"/>
    <property type="molecule type" value="Genomic_DNA"/>
</dbReference>
<dbReference type="PANTHER" id="PTHR43046">
    <property type="entry name" value="GDP-MANNOSE MANNOSYL HYDROLASE"/>
    <property type="match status" value="1"/>
</dbReference>
<dbReference type="PANTHER" id="PTHR43046:SF12">
    <property type="entry name" value="GDP-MANNOSE MANNOSYL HYDROLASE"/>
    <property type="match status" value="1"/>
</dbReference>
<evidence type="ECO:0000256" key="1">
    <source>
        <dbReference type="ARBA" id="ARBA00001946"/>
    </source>
</evidence>
<organism evidence="5 6">
    <name type="scientific">Candidatus Woesebacteria bacterium GW2011_GWA1_40_43</name>
    <dbReference type="NCBI Taxonomy" id="1618553"/>
    <lineage>
        <taxon>Bacteria</taxon>
        <taxon>Candidatus Woeseibacteriota</taxon>
    </lineage>
</organism>
<evidence type="ECO:0000313" key="5">
    <source>
        <dbReference type="EMBL" id="KKR62559.1"/>
    </source>
</evidence>
<dbReference type="PROSITE" id="PS51462">
    <property type="entry name" value="NUDIX"/>
    <property type="match status" value="1"/>
</dbReference>
<dbReference type="PROSITE" id="PS00893">
    <property type="entry name" value="NUDIX_BOX"/>
    <property type="match status" value="1"/>
</dbReference>
<accession>A0A0G0SCI3</accession>
<dbReference type="AlphaFoldDB" id="A0A0G0SCI3"/>
<sequence length="188" mass="21799">MSDFDKYTDYKTVLSVNALIFCNGKVLMLKRADNKKVDPGLYAGIGGKVEPHESFYDALIREIEEETGLTKFESIRPYSVTQHAYPPTDSEWVNIYFIVNIAKQVEIEPREDGTFHWMDPEKVRNLPMAQDIHDYLEILSKNPNAFIFGFYDHDKEGKLINKNIKILYKKFSRNSDYFSGNTKSLPAR</sequence>
<dbReference type="GO" id="GO:0016787">
    <property type="term" value="F:hydrolase activity"/>
    <property type="evidence" value="ECO:0007669"/>
    <property type="project" value="UniProtKB-KW"/>
</dbReference>
<protein>
    <submittedName>
        <fullName evidence="5">NUDIX hydrolase</fullName>
    </submittedName>
</protein>
<dbReference type="SUPFAM" id="SSF55811">
    <property type="entry name" value="Nudix"/>
    <property type="match status" value="1"/>
</dbReference>
<dbReference type="Pfam" id="PF00293">
    <property type="entry name" value="NUDIX"/>
    <property type="match status" value="1"/>
</dbReference>
<evidence type="ECO:0000313" key="6">
    <source>
        <dbReference type="Proteomes" id="UP000034293"/>
    </source>
</evidence>
<keyword evidence="2 5" id="KW-0378">Hydrolase</keyword>
<dbReference type="InterPro" id="IPR020084">
    <property type="entry name" value="NUDIX_hydrolase_CS"/>
</dbReference>
<dbReference type="Gene3D" id="3.90.79.10">
    <property type="entry name" value="Nucleoside Triphosphate Pyrophosphohydrolase"/>
    <property type="match status" value="1"/>
</dbReference>
<reference evidence="5 6" key="1">
    <citation type="journal article" date="2015" name="Nature">
        <title>rRNA introns, odd ribosomes, and small enigmatic genomes across a large radiation of phyla.</title>
        <authorList>
            <person name="Brown C.T."/>
            <person name="Hug L.A."/>
            <person name="Thomas B.C."/>
            <person name="Sharon I."/>
            <person name="Castelle C.J."/>
            <person name="Singh A."/>
            <person name="Wilkins M.J."/>
            <person name="Williams K.H."/>
            <person name="Banfield J.F."/>
        </authorList>
    </citation>
    <scope>NUCLEOTIDE SEQUENCE [LARGE SCALE GENOMIC DNA]</scope>
</reference>
<name>A0A0G0SCI3_9BACT</name>
<evidence type="ECO:0000259" key="4">
    <source>
        <dbReference type="PROSITE" id="PS51462"/>
    </source>
</evidence>